<dbReference type="Proteomes" id="UP000321331">
    <property type="component" value="Unassembled WGS sequence"/>
</dbReference>
<name>A0A5C6T2H4_FUSOC</name>
<comment type="caution">
    <text evidence="1">The sequence shown here is derived from an EMBL/GenBank/DDBJ whole genome shotgun (WGS) entry which is preliminary data.</text>
</comment>
<dbReference type="AlphaFoldDB" id="A0A5C6T2H4"/>
<reference evidence="1 2" key="1">
    <citation type="submission" date="2019-07" db="EMBL/GenBank/DDBJ databases">
        <title>The First High-Quality Draft Genome Sequence of the Causal Agent of the Current Panama Disease Epidemic.</title>
        <authorList>
            <person name="Warmington R.J."/>
            <person name="Kay W."/>
            <person name="Jeffries A."/>
            <person name="Bebber D."/>
            <person name="Moore K."/>
            <person name="Studholme D.J."/>
        </authorList>
    </citation>
    <scope>NUCLEOTIDE SEQUENCE [LARGE SCALE GENOMIC DNA]</scope>
    <source>
        <strain evidence="1 2">TR4</strain>
    </source>
</reference>
<dbReference type="EMBL" id="VMNF01000007">
    <property type="protein sequence ID" value="TXC04594.1"/>
    <property type="molecule type" value="Genomic_DNA"/>
</dbReference>
<accession>A0A5C6T2H4</accession>
<gene>
    <name evidence="1" type="ORF">FocTR4_00002273</name>
</gene>
<evidence type="ECO:0000313" key="2">
    <source>
        <dbReference type="Proteomes" id="UP000321331"/>
    </source>
</evidence>
<organism evidence="1 2">
    <name type="scientific">Fusarium oxysporum f. sp. cubense</name>
    <dbReference type="NCBI Taxonomy" id="61366"/>
    <lineage>
        <taxon>Eukaryota</taxon>
        <taxon>Fungi</taxon>
        <taxon>Dikarya</taxon>
        <taxon>Ascomycota</taxon>
        <taxon>Pezizomycotina</taxon>
        <taxon>Sordariomycetes</taxon>
        <taxon>Hypocreomycetidae</taxon>
        <taxon>Hypocreales</taxon>
        <taxon>Nectriaceae</taxon>
        <taxon>Fusarium</taxon>
        <taxon>Fusarium oxysporum species complex</taxon>
    </lineage>
</organism>
<sequence>MVTRIGGAVSEDLFQKVEDCLTQKLLSPEAYGLMANLPLHYGAALYGLGILAELEAGNLLLFFPDPAL</sequence>
<proteinExistence type="predicted"/>
<evidence type="ECO:0000313" key="1">
    <source>
        <dbReference type="EMBL" id="TXC04594.1"/>
    </source>
</evidence>
<protein>
    <submittedName>
        <fullName evidence="1">Uncharacterized protein</fullName>
    </submittedName>
</protein>